<dbReference type="AlphaFoldDB" id="A0A8D8LQZ5"/>
<reference evidence="2" key="1">
    <citation type="submission" date="2021-05" db="EMBL/GenBank/DDBJ databases">
        <authorList>
            <person name="Alioto T."/>
            <person name="Alioto T."/>
            <person name="Gomez Garrido J."/>
        </authorList>
    </citation>
    <scope>NUCLEOTIDE SEQUENCE</scope>
</reference>
<accession>A0A8D8LQZ5</accession>
<proteinExistence type="predicted"/>
<dbReference type="EMBL" id="HBUF01031195">
    <property type="protein sequence ID" value="CAG6614734.1"/>
    <property type="molecule type" value="Transcribed_RNA"/>
</dbReference>
<organism evidence="2">
    <name type="scientific">Cacopsylla melanoneura</name>
    <dbReference type="NCBI Taxonomy" id="428564"/>
    <lineage>
        <taxon>Eukaryota</taxon>
        <taxon>Metazoa</taxon>
        <taxon>Ecdysozoa</taxon>
        <taxon>Arthropoda</taxon>
        <taxon>Hexapoda</taxon>
        <taxon>Insecta</taxon>
        <taxon>Pterygota</taxon>
        <taxon>Neoptera</taxon>
        <taxon>Paraneoptera</taxon>
        <taxon>Hemiptera</taxon>
        <taxon>Sternorrhyncha</taxon>
        <taxon>Psylloidea</taxon>
        <taxon>Psyllidae</taxon>
        <taxon>Psyllinae</taxon>
        <taxon>Cacopsylla</taxon>
    </lineage>
</organism>
<name>A0A8D8LQZ5_9HEMI</name>
<protein>
    <submittedName>
        <fullName evidence="2">Uncharacterized protein</fullName>
    </submittedName>
</protein>
<sequence length="147" mass="16890">MSGSVKNCKNVKLLVFVGCSQKINMYLPRSKCTYLLLLGPHILCIYFFVCCRFHGIYTASSISVNCKMTKFKVDFQLTRKSSLLLQGAIFPLDRLDVGGRTGNWPKFLNFFNPFIALRCIFLLQDVNSVQFMMMSEFCAMRRLKLCP</sequence>
<evidence type="ECO:0000256" key="1">
    <source>
        <dbReference type="SAM" id="Phobius"/>
    </source>
</evidence>
<keyword evidence="1" id="KW-0812">Transmembrane</keyword>
<feature type="transmembrane region" description="Helical" evidence="1">
    <location>
        <begin position="32"/>
        <end position="49"/>
    </location>
</feature>
<keyword evidence="1" id="KW-0472">Membrane</keyword>
<evidence type="ECO:0000313" key="2">
    <source>
        <dbReference type="EMBL" id="CAG6614734.1"/>
    </source>
</evidence>
<keyword evidence="1" id="KW-1133">Transmembrane helix</keyword>